<feature type="compositionally biased region" description="Low complexity" evidence="5">
    <location>
        <begin position="38"/>
        <end position="53"/>
    </location>
</feature>
<dbReference type="GO" id="GO:0005739">
    <property type="term" value="C:mitochondrion"/>
    <property type="evidence" value="ECO:0007669"/>
    <property type="project" value="UniProtKB-SubCell"/>
</dbReference>
<dbReference type="PANTHER" id="PTHR23354">
    <property type="entry name" value="NUCLEOLAR PROTEIN 7/ESTROGEN RECEPTOR COACTIVATOR-RELATED"/>
    <property type="match status" value="1"/>
</dbReference>
<reference evidence="7" key="1">
    <citation type="journal article" date="1998" name="Science">
        <title>Genome sequence of the nematode C. elegans: a platform for investigating biology.</title>
        <authorList>
            <consortium name="The C. elegans sequencing consortium"/>
            <person name="Sulson J.E."/>
            <person name="Waterston R."/>
        </authorList>
    </citation>
    <scope>NUCLEOTIDE SEQUENCE</scope>
</reference>
<evidence type="ECO:0000259" key="6">
    <source>
        <dbReference type="PROSITE" id="PS51886"/>
    </source>
</evidence>
<feature type="region of interest" description="Disordered" evidence="5">
    <location>
        <begin position="1"/>
        <end position="20"/>
    </location>
</feature>
<accession>Q7M3K6</accession>
<name>Q7M3K6_CAEEL</name>
<evidence type="ECO:0000256" key="3">
    <source>
        <dbReference type="ARBA" id="ARBA00023128"/>
    </source>
</evidence>
<organism evidence="7">
    <name type="scientific">Caenorhabditis elegans</name>
    <dbReference type="NCBI Taxonomy" id="6239"/>
    <lineage>
        <taxon>Eukaryota</taxon>
        <taxon>Metazoa</taxon>
        <taxon>Ecdysozoa</taxon>
        <taxon>Nematoda</taxon>
        <taxon>Chromadorea</taxon>
        <taxon>Rhabditida</taxon>
        <taxon>Rhabditina</taxon>
        <taxon>Rhabditomorpha</taxon>
        <taxon>Rhabditoidea</taxon>
        <taxon>Rhabditidae</taxon>
        <taxon>Peloderinae</taxon>
        <taxon>Caenorhabditis</taxon>
    </lineage>
</organism>
<feature type="compositionally biased region" description="Polar residues" evidence="5">
    <location>
        <begin position="139"/>
        <end position="155"/>
    </location>
</feature>
<feature type="domain" description="TLDc" evidence="6">
    <location>
        <begin position="363"/>
        <end position="535"/>
    </location>
</feature>
<evidence type="ECO:0000256" key="5">
    <source>
        <dbReference type="SAM" id="MobiDB-lite"/>
    </source>
</evidence>
<sequence length="536" mass="59615">MGANESALHGEDEATVPVRRRAHTSYTRSAPDYFGSPSSIKNFSNNMNNNNNNNDEKHKNSNVILTEFDVKQMMARSRADTVCVSSLRRQSSEEAEKSILETVRQTGSDGEEEASGMSKKGSITSRKSSGSHDSGVGTRPNSPIASNLHMPSSSNNDEVIEFKVPEITVSLAEDTSNSEEQKKKRNIKRAIMKKVFKKKSAKAIEMRTRSKSLGSNAIYSNGENCGGVSYREMLSSLVDKVQTSTNSLASTVSQASSEEMSPYLRQIGSSVRRLSMPLGKVRQSSQRRLSQMVSAIGEVIDQEILLTQPGTGISEYREKSTPLFGSSLLNREWELVTVSEMCRRLSLDQELELPIPDGAATSQILDELMIRQVMDILPPRAEGYPWVNIYNSEKHGFSLATMYRKMAEFDEDLSPVLLIIRDTKEHVFGAVVSSAIRPNDHFFGTGDSCLLWRFTGEVPHTRELRQYNWTGDNQYFVNAAKDSLSIGAGSGRNGLWLDADLNHGSSQKCETFDNEPLCGDDQDFIIQFIEAYGFRM</sequence>
<evidence type="ECO:0000256" key="4">
    <source>
        <dbReference type="ARBA" id="ARBA00040604"/>
    </source>
</evidence>
<protein>
    <recommendedName>
        <fullName evidence="4">Oxidation resistance protein 1</fullName>
    </recommendedName>
</protein>
<dbReference type="InterPro" id="IPR006571">
    <property type="entry name" value="TLDc_dom"/>
</dbReference>
<dbReference type="Pfam" id="PF07534">
    <property type="entry name" value="TLD"/>
    <property type="match status" value="1"/>
</dbReference>
<evidence type="ECO:0000313" key="7">
    <source>
        <dbReference type="PIR" id="H89130"/>
    </source>
</evidence>
<feature type="compositionally biased region" description="Polar residues" evidence="5">
    <location>
        <begin position="121"/>
        <end position="132"/>
    </location>
</feature>
<dbReference type="PeptideAtlas" id="Q7M3K6"/>
<dbReference type="AlphaFoldDB" id="Q7M3K6"/>
<feature type="region of interest" description="Disordered" evidence="5">
    <location>
        <begin position="82"/>
        <end position="155"/>
    </location>
</feature>
<evidence type="ECO:0000256" key="2">
    <source>
        <dbReference type="ARBA" id="ARBA00009540"/>
    </source>
</evidence>
<feature type="compositionally biased region" description="Basic and acidic residues" evidence="5">
    <location>
        <begin position="90"/>
        <end position="99"/>
    </location>
</feature>
<dbReference type="PANTHER" id="PTHR23354:SF62">
    <property type="entry name" value="MUSTARD, ISOFORM V"/>
    <property type="match status" value="1"/>
</dbReference>
<feature type="region of interest" description="Disordered" evidence="5">
    <location>
        <begin position="27"/>
        <end position="60"/>
    </location>
</feature>
<comment type="subcellular location">
    <subcellularLocation>
        <location evidence="1">Mitochondrion</location>
    </subcellularLocation>
</comment>
<evidence type="ECO:0000256" key="1">
    <source>
        <dbReference type="ARBA" id="ARBA00004173"/>
    </source>
</evidence>
<dbReference type="PROSITE" id="PS51886">
    <property type="entry name" value="TLDC"/>
    <property type="match status" value="1"/>
</dbReference>
<dbReference type="PIR" id="H89130">
    <property type="entry name" value="H89130"/>
</dbReference>
<comment type="similarity">
    <text evidence="2">Belongs to the OXR1 family.</text>
</comment>
<keyword evidence="3" id="KW-0496">Mitochondrion</keyword>
<proteinExistence type="inferred from homology"/>
<dbReference type="SMART" id="SM00584">
    <property type="entry name" value="TLDc"/>
    <property type="match status" value="1"/>
</dbReference>